<feature type="signal peptide" evidence="1">
    <location>
        <begin position="1"/>
        <end position="29"/>
    </location>
</feature>
<dbReference type="Proteomes" id="UP000469421">
    <property type="component" value="Unassembled WGS sequence"/>
</dbReference>
<dbReference type="AlphaFoldDB" id="A0A6N7LR82"/>
<sequence length="130" mass="13902">MKRTWHPSIRPLVALLLTALMLVTGTAVAMEGSAMAASGARIGNALSHCHHHTTNTSMAMNDSGMEHQADRHCPDDTACQCITLCQVSAISLTRFLPGNDRPAQHYVPRAVIAVSPGINQLPLRPPSLTV</sequence>
<protein>
    <recommendedName>
        <fullName evidence="4">CopL family metal-binding regulatory protein</fullName>
    </recommendedName>
</protein>
<evidence type="ECO:0000313" key="2">
    <source>
        <dbReference type="EMBL" id="MQX52642.1"/>
    </source>
</evidence>
<accession>A0A6N7LR82</accession>
<evidence type="ECO:0000256" key="1">
    <source>
        <dbReference type="SAM" id="SignalP"/>
    </source>
</evidence>
<dbReference type="RefSeq" id="WP_153499515.1">
    <property type="nucleotide sequence ID" value="NZ_WIRE01000001.1"/>
</dbReference>
<organism evidence="2 3">
    <name type="scientific">Alcanivorax sediminis</name>
    <dbReference type="NCBI Taxonomy" id="2663008"/>
    <lineage>
        <taxon>Bacteria</taxon>
        <taxon>Pseudomonadati</taxon>
        <taxon>Pseudomonadota</taxon>
        <taxon>Gammaproteobacteria</taxon>
        <taxon>Oceanospirillales</taxon>
        <taxon>Alcanivoracaceae</taxon>
        <taxon>Alcanivorax</taxon>
    </lineage>
</organism>
<dbReference type="EMBL" id="WIRE01000001">
    <property type="protein sequence ID" value="MQX52642.1"/>
    <property type="molecule type" value="Genomic_DNA"/>
</dbReference>
<evidence type="ECO:0008006" key="4">
    <source>
        <dbReference type="Google" id="ProtNLM"/>
    </source>
</evidence>
<name>A0A6N7LR82_9GAMM</name>
<reference evidence="2 3" key="1">
    <citation type="submission" date="2019-10" db="EMBL/GenBank/DDBJ databases">
        <title>Alcanivorax sp.PA15-N-34 draft genome sequence.</title>
        <authorList>
            <person name="Liao X."/>
            <person name="Shao Z."/>
        </authorList>
    </citation>
    <scope>NUCLEOTIDE SEQUENCE [LARGE SCALE GENOMIC DNA]</scope>
    <source>
        <strain evidence="2 3">PA15-N-34</strain>
    </source>
</reference>
<keyword evidence="3" id="KW-1185">Reference proteome</keyword>
<gene>
    <name evidence="2" type="ORF">GFN93_05235</name>
</gene>
<comment type="caution">
    <text evidence="2">The sequence shown here is derived from an EMBL/GenBank/DDBJ whole genome shotgun (WGS) entry which is preliminary data.</text>
</comment>
<proteinExistence type="predicted"/>
<feature type="chain" id="PRO_5026840926" description="CopL family metal-binding regulatory protein" evidence="1">
    <location>
        <begin position="30"/>
        <end position="130"/>
    </location>
</feature>
<evidence type="ECO:0000313" key="3">
    <source>
        <dbReference type="Proteomes" id="UP000469421"/>
    </source>
</evidence>
<keyword evidence="1" id="KW-0732">Signal</keyword>